<sequence length="117" mass="13256">MKIWKIIGYALILFIFFIFFNKLKTKEGLTSGSAGSASNFNDEIKAKLTLLQDELLISKYRNDYEDILTNMETYVNLLILKKTVNLDATNSSDVSIITDLNSLKTSINSSMNFIDTQ</sequence>
<reference evidence="2" key="1">
    <citation type="journal article" date="2020" name="Nature">
        <title>Giant virus diversity and host interactions through global metagenomics.</title>
        <authorList>
            <person name="Schulz F."/>
            <person name="Roux S."/>
            <person name="Paez-Espino D."/>
            <person name="Jungbluth S."/>
            <person name="Walsh D.A."/>
            <person name="Denef V.J."/>
            <person name="McMahon K.D."/>
            <person name="Konstantinidis K.T."/>
            <person name="Eloe-Fadrosh E.A."/>
            <person name="Kyrpides N.C."/>
            <person name="Woyke T."/>
        </authorList>
    </citation>
    <scope>NUCLEOTIDE SEQUENCE</scope>
    <source>
        <strain evidence="2">GVMAG-M-3300023179-71</strain>
    </source>
</reference>
<dbReference type="AlphaFoldDB" id="A0A6C0H5Z1"/>
<keyword evidence="1" id="KW-1133">Transmembrane helix</keyword>
<proteinExistence type="predicted"/>
<dbReference type="EMBL" id="MN739885">
    <property type="protein sequence ID" value="QHT75978.1"/>
    <property type="molecule type" value="Genomic_DNA"/>
</dbReference>
<keyword evidence="1" id="KW-0812">Transmembrane</keyword>
<evidence type="ECO:0000313" key="2">
    <source>
        <dbReference type="EMBL" id="QHT75978.1"/>
    </source>
</evidence>
<accession>A0A6C0H5Z1</accession>
<feature type="transmembrane region" description="Helical" evidence="1">
    <location>
        <begin position="6"/>
        <end position="23"/>
    </location>
</feature>
<organism evidence="2">
    <name type="scientific">viral metagenome</name>
    <dbReference type="NCBI Taxonomy" id="1070528"/>
    <lineage>
        <taxon>unclassified sequences</taxon>
        <taxon>metagenomes</taxon>
        <taxon>organismal metagenomes</taxon>
    </lineage>
</organism>
<name>A0A6C0H5Z1_9ZZZZ</name>
<evidence type="ECO:0000256" key="1">
    <source>
        <dbReference type="SAM" id="Phobius"/>
    </source>
</evidence>
<keyword evidence="1" id="KW-0472">Membrane</keyword>
<protein>
    <submittedName>
        <fullName evidence="2">Uncharacterized protein</fullName>
    </submittedName>
</protein>